<gene>
    <name evidence="1" type="ORF">OUZ56_009141</name>
</gene>
<name>A0ABR0AF59_9CRUS</name>
<evidence type="ECO:0000313" key="1">
    <source>
        <dbReference type="EMBL" id="KAK4023741.1"/>
    </source>
</evidence>
<keyword evidence="2" id="KW-1185">Reference proteome</keyword>
<dbReference type="Proteomes" id="UP001234178">
    <property type="component" value="Unassembled WGS sequence"/>
</dbReference>
<reference evidence="1 2" key="1">
    <citation type="journal article" date="2023" name="Nucleic Acids Res.">
        <title>The hologenome of Daphnia magna reveals possible DNA methylation and microbiome-mediated evolution of the host genome.</title>
        <authorList>
            <person name="Chaturvedi A."/>
            <person name="Li X."/>
            <person name="Dhandapani V."/>
            <person name="Marshall H."/>
            <person name="Kissane S."/>
            <person name="Cuenca-Cambronero M."/>
            <person name="Asole G."/>
            <person name="Calvet F."/>
            <person name="Ruiz-Romero M."/>
            <person name="Marangio P."/>
            <person name="Guigo R."/>
            <person name="Rago D."/>
            <person name="Mirbahai L."/>
            <person name="Eastwood N."/>
            <person name="Colbourne J.K."/>
            <person name="Zhou J."/>
            <person name="Mallon E."/>
            <person name="Orsini L."/>
        </authorList>
    </citation>
    <scope>NUCLEOTIDE SEQUENCE [LARGE SCALE GENOMIC DNA]</scope>
    <source>
        <strain evidence="1">LRV0_1</strain>
    </source>
</reference>
<evidence type="ECO:0008006" key="3">
    <source>
        <dbReference type="Google" id="ProtNLM"/>
    </source>
</evidence>
<protein>
    <recommendedName>
        <fullName evidence="3">Secreted protein</fullName>
    </recommendedName>
</protein>
<proteinExistence type="predicted"/>
<comment type="caution">
    <text evidence="1">The sequence shown here is derived from an EMBL/GenBank/DDBJ whole genome shotgun (WGS) entry which is preliminary data.</text>
</comment>
<accession>A0ABR0AF59</accession>
<sequence length="87" mass="9966">MAVYECWLGLILCMDMQRKGAAAGSAQLRDVCLYKQRNSSADRWAAAHARYRYTQHTTKRELLNASAISNTHTKKDVPRRVAYVFQC</sequence>
<dbReference type="EMBL" id="JAOYFB010000037">
    <property type="protein sequence ID" value="KAK4023741.1"/>
    <property type="molecule type" value="Genomic_DNA"/>
</dbReference>
<evidence type="ECO:0000313" key="2">
    <source>
        <dbReference type="Proteomes" id="UP001234178"/>
    </source>
</evidence>
<organism evidence="1 2">
    <name type="scientific">Daphnia magna</name>
    <dbReference type="NCBI Taxonomy" id="35525"/>
    <lineage>
        <taxon>Eukaryota</taxon>
        <taxon>Metazoa</taxon>
        <taxon>Ecdysozoa</taxon>
        <taxon>Arthropoda</taxon>
        <taxon>Crustacea</taxon>
        <taxon>Branchiopoda</taxon>
        <taxon>Diplostraca</taxon>
        <taxon>Cladocera</taxon>
        <taxon>Anomopoda</taxon>
        <taxon>Daphniidae</taxon>
        <taxon>Daphnia</taxon>
    </lineage>
</organism>